<comment type="caution">
    <text evidence="2">The sequence shown here is derived from an EMBL/GenBank/DDBJ whole genome shotgun (WGS) entry which is preliminary data.</text>
</comment>
<feature type="region of interest" description="Disordered" evidence="1">
    <location>
        <begin position="40"/>
        <end position="77"/>
    </location>
</feature>
<gene>
    <name evidence="2" type="ORF">QCA50_007421</name>
</gene>
<organism evidence="2 3">
    <name type="scientific">Cerrena zonata</name>
    <dbReference type="NCBI Taxonomy" id="2478898"/>
    <lineage>
        <taxon>Eukaryota</taxon>
        <taxon>Fungi</taxon>
        <taxon>Dikarya</taxon>
        <taxon>Basidiomycota</taxon>
        <taxon>Agaricomycotina</taxon>
        <taxon>Agaricomycetes</taxon>
        <taxon>Polyporales</taxon>
        <taxon>Cerrenaceae</taxon>
        <taxon>Cerrena</taxon>
    </lineage>
</organism>
<feature type="compositionally biased region" description="Polar residues" evidence="1">
    <location>
        <begin position="40"/>
        <end position="50"/>
    </location>
</feature>
<name>A0AAW0GHE5_9APHY</name>
<accession>A0AAW0GHE5</accession>
<evidence type="ECO:0000256" key="1">
    <source>
        <dbReference type="SAM" id="MobiDB-lite"/>
    </source>
</evidence>
<proteinExistence type="predicted"/>
<keyword evidence="3" id="KW-1185">Reference proteome</keyword>
<dbReference type="Proteomes" id="UP001385951">
    <property type="component" value="Unassembled WGS sequence"/>
</dbReference>
<protein>
    <submittedName>
        <fullName evidence="2">Uncharacterized protein</fullName>
    </submittedName>
</protein>
<reference evidence="2 3" key="1">
    <citation type="submission" date="2022-09" db="EMBL/GenBank/DDBJ databases">
        <authorList>
            <person name="Palmer J.M."/>
        </authorList>
    </citation>
    <scope>NUCLEOTIDE SEQUENCE [LARGE SCALE GENOMIC DNA]</scope>
    <source>
        <strain evidence="2 3">DSM 7382</strain>
    </source>
</reference>
<sequence>MRQVQQYNIRRNVTIGFASSIQQTAIVTCIVTVVSSQGTCQENNRPLNDQRSGEGSCFSPNLQRHPNRDDLHVSIPTPSSYRSPTFYTDLQIQSPALFVSCMETRSSTRWESS</sequence>
<evidence type="ECO:0000313" key="2">
    <source>
        <dbReference type="EMBL" id="KAK7689628.1"/>
    </source>
</evidence>
<dbReference type="EMBL" id="JASBNA010000008">
    <property type="protein sequence ID" value="KAK7689628.1"/>
    <property type="molecule type" value="Genomic_DNA"/>
</dbReference>
<evidence type="ECO:0000313" key="3">
    <source>
        <dbReference type="Proteomes" id="UP001385951"/>
    </source>
</evidence>
<dbReference type="AlphaFoldDB" id="A0AAW0GHE5"/>